<gene>
    <name evidence="1" type="ORF">GCM10010832_09210</name>
</gene>
<name>A0ABQ1SG08_9FLAO</name>
<dbReference type="EMBL" id="BMGM01000003">
    <property type="protein sequence ID" value="GGE30922.1"/>
    <property type="molecule type" value="Genomic_DNA"/>
</dbReference>
<dbReference type="Proteomes" id="UP000599179">
    <property type="component" value="Unassembled WGS sequence"/>
</dbReference>
<keyword evidence="2" id="KW-1185">Reference proteome</keyword>
<comment type="caution">
    <text evidence="1">The sequence shown here is derived from an EMBL/GenBank/DDBJ whole genome shotgun (WGS) entry which is preliminary data.</text>
</comment>
<reference evidence="2" key="1">
    <citation type="journal article" date="2019" name="Int. J. Syst. Evol. Microbiol.">
        <title>The Global Catalogue of Microorganisms (GCM) 10K type strain sequencing project: providing services to taxonomists for standard genome sequencing and annotation.</title>
        <authorList>
            <consortium name="The Broad Institute Genomics Platform"/>
            <consortium name="The Broad Institute Genome Sequencing Center for Infectious Disease"/>
            <person name="Wu L."/>
            <person name="Ma J."/>
        </authorList>
    </citation>
    <scope>NUCLEOTIDE SEQUENCE [LARGE SCALE GENOMIC DNA]</scope>
    <source>
        <strain evidence="2">CGMCC 1.12931</strain>
    </source>
</reference>
<evidence type="ECO:0008006" key="3">
    <source>
        <dbReference type="Google" id="ProtNLM"/>
    </source>
</evidence>
<accession>A0ABQ1SG08</accession>
<organism evidence="1 2">
    <name type="scientific">Psychroflexus planctonicus</name>
    <dbReference type="NCBI Taxonomy" id="1526575"/>
    <lineage>
        <taxon>Bacteria</taxon>
        <taxon>Pseudomonadati</taxon>
        <taxon>Bacteroidota</taxon>
        <taxon>Flavobacteriia</taxon>
        <taxon>Flavobacteriales</taxon>
        <taxon>Flavobacteriaceae</taxon>
        <taxon>Psychroflexus</taxon>
    </lineage>
</organism>
<sequence length="210" mass="23757">MLLVISACSNTKVIASWKSENANQIKNNKNVLVIARTGDKQARIAFESEIAEKLNKEGINATSSFSILPTNLKIGKELTEEQKMAFKEFLKIEGFDGVVLNVIKDLEETTKTYSDGGYYAGATVPFYPSYYNGFYTYYFNPYSYTSFGTYVEPTTTTYSYKTYVLETVVYNLNQKENDQLIAVVTSKIENPQDIDNDAKVFAKKIFNSLK</sequence>
<protein>
    <recommendedName>
        <fullName evidence="3">DUF4136 domain-containing protein</fullName>
    </recommendedName>
</protein>
<evidence type="ECO:0000313" key="2">
    <source>
        <dbReference type="Proteomes" id="UP000599179"/>
    </source>
</evidence>
<evidence type="ECO:0000313" key="1">
    <source>
        <dbReference type="EMBL" id="GGE30922.1"/>
    </source>
</evidence>
<proteinExistence type="predicted"/>